<feature type="transmembrane region" description="Helical" evidence="7">
    <location>
        <begin position="177"/>
        <end position="202"/>
    </location>
</feature>
<feature type="transmembrane region" description="Helical" evidence="7">
    <location>
        <begin position="135"/>
        <end position="157"/>
    </location>
</feature>
<dbReference type="GO" id="GO:0005886">
    <property type="term" value="C:plasma membrane"/>
    <property type="evidence" value="ECO:0007669"/>
    <property type="project" value="UniProtKB-SubCell"/>
</dbReference>
<evidence type="ECO:0000256" key="6">
    <source>
        <dbReference type="ARBA" id="ARBA00023136"/>
    </source>
</evidence>
<proteinExistence type="predicted"/>
<organism evidence="8 9">
    <name type="scientific">Vibrio agarilyticus</name>
    <dbReference type="NCBI Taxonomy" id="2726741"/>
    <lineage>
        <taxon>Bacteria</taxon>
        <taxon>Pseudomonadati</taxon>
        <taxon>Pseudomonadota</taxon>
        <taxon>Gammaproteobacteria</taxon>
        <taxon>Vibrionales</taxon>
        <taxon>Vibrionaceae</taxon>
        <taxon>Vibrio</taxon>
    </lineage>
</organism>
<dbReference type="AlphaFoldDB" id="A0A7X8TMJ3"/>
<name>A0A7X8TMJ3_9VIBR</name>
<dbReference type="InterPro" id="IPR002751">
    <property type="entry name" value="CbiM/NikMN"/>
</dbReference>
<feature type="transmembrane region" description="Helical" evidence="7">
    <location>
        <begin position="5"/>
        <end position="23"/>
    </location>
</feature>
<feature type="transmembrane region" description="Helical" evidence="7">
    <location>
        <begin position="68"/>
        <end position="96"/>
    </location>
</feature>
<keyword evidence="2" id="KW-0813">Transport</keyword>
<dbReference type="RefSeq" id="WP_168834441.1">
    <property type="nucleotide sequence ID" value="NZ_JABAIK010000001.1"/>
</dbReference>
<accession>A0A7X8TMJ3</accession>
<keyword evidence="3" id="KW-1003">Cell membrane</keyword>
<reference evidence="8 9" key="1">
    <citation type="submission" date="2020-04" db="EMBL/GenBank/DDBJ databases">
        <title>Vibrio sp. SM6, a novel species isolated from seawater.</title>
        <authorList>
            <person name="Wang X."/>
        </authorList>
    </citation>
    <scope>NUCLEOTIDE SEQUENCE [LARGE SCALE GENOMIC DNA]</scope>
    <source>
        <strain evidence="8 9">SM6</strain>
    </source>
</reference>
<evidence type="ECO:0000256" key="3">
    <source>
        <dbReference type="ARBA" id="ARBA00022475"/>
    </source>
</evidence>
<sequence>MTLSFITFIEIGLVIFFVMVAWPDFRVNALKKFRQDPPFLHVTVLIIGLIFALWQMNAGLRNGLAIHFLGLTTLSLMYGWRVAYLLTLPIFVALWWTGDLTLNQVPGAILLSGLFPIGLSYAIFALSYHKLPKHLFVFIFVAGFFNAALTGSLHILAKGFYEYALGIHDWYLLAHQYFSLIPLLAFPEGLLNGMALTLLCVLKPDWLRCFSDHDYLYHAPRK</sequence>
<evidence type="ECO:0008006" key="10">
    <source>
        <dbReference type="Google" id="ProtNLM"/>
    </source>
</evidence>
<dbReference type="GO" id="GO:0000041">
    <property type="term" value="P:transition metal ion transport"/>
    <property type="evidence" value="ECO:0007669"/>
    <property type="project" value="InterPro"/>
</dbReference>
<keyword evidence="9" id="KW-1185">Reference proteome</keyword>
<gene>
    <name evidence="8" type="ORF">HGP28_00325</name>
</gene>
<keyword evidence="5 7" id="KW-1133">Transmembrane helix</keyword>
<evidence type="ECO:0000256" key="7">
    <source>
        <dbReference type="SAM" id="Phobius"/>
    </source>
</evidence>
<keyword evidence="6 7" id="KW-0472">Membrane</keyword>
<comment type="subcellular location">
    <subcellularLocation>
        <location evidence="1">Cell membrane</location>
        <topology evidence="1">Multi-pass membrane protein</topology>
    </subcellularLocation>
</comment>
<dbReference type="EMBL" id="JABAIK010000001">
    <property type="protein sequence ID" value="NLS11329.1"/>
    <property type="molecule type" value="Genomic_DNA"/>
</dbReference>
<evidence type="ECO:0000256" key="2">
    <source>
        <dbReference type="ARBA" id="ARBA00022448"/>
    </source>
</evidence>
<dbReference type="Pfam" id="PF01891">
    <property type="entry name" value="CbiM"/>
    <property type="match status" value="1"/>
</dbReference>
<evidence type="ECO:0000313" key="9">
    <source>
        <dbReference type="Proteomes" id="UP000535589"/>
    </source>
</evidence>
<feature type="transmembrane region" description="Helical" evidence="7">
    <location>
        <begin position="38"/>
        <end position="56"/>
    </location>
</feature>
<evidence type="ECO:0000256" key="1">
    <source>
        <dbReference type="ARBA" id="ARBA00004651"/>
    </source>
</evidence>
<evidence type="ECO:0000313" key="8">
    <source>
        <dbReference type="EMBL" id="NLS11329.1"/>
    </source>
</evidence>
<feature type="transmembrane region" description="Helical" evidence="7">
    <location>
        <begin position="108"/>
        <end position="128"/>
    </location>
</feature>
<protein>
    <recommendedName>
        <fullName evidence="10">Energy-coupling factor ABC transporter permease</fullName>
    </recommendedName>
</protein>
<evidence type="ECO:0000256" key="5">
    <source>
        <dbReference type="ARBA" id="ARBA00022989"/>
    </source>
</evidence>
<comment type="caution">
    <text evidence="8">The sequence shown here is derived from an EMBL/GenBank/DDBJ whole genome shotgun (WGS) entry which is preliminary data.</text>
</comment>
<evidence type="ECO:0000256" key="4">
    <source>
        <dbReference type="ARBA" id="ARBA00022692"/>
    </source>
</evidence>
<keyword evidence="4 7" id="KW-0812">Transmembrane</keyword>
<dbReference type="Gene3D" id="1.10.1760.20">
    <property type="match status" value="1"/>
</dbReference>
<dbReference type="Proteomes" id="UP000535589">
    <property type="component" value="Unassembled WGS sequence"/>
</dbReference>